<reference evidence="2 3" key="1">
    <citation type="journal article" date="2016" name="Environ. Microbiol.">
        <title>Genomic resolution of a cold subsurface aquifer community provides metabolic insights for novel microbes adapted to high CO concentrations.</title>
        <authorList>
            <person name="Probst A.J."/>
            <person name="Castelle C.J."/>
            <person name="Singh A."/>
            <person name="Brown C.T."/>
            <person name="Anantharaman K."/>
            <person name="Sharon I."/>
            <person name="Hug L.A."/>
            <person name="Burstein D."/>
            <person name="Emerson J.B."/>
            <person name="Thomas B.C."/>
            <person name="Banfield J.F."/>
        </authorList>
    </citation>
    <scope>NUCLEOTIDE SEQUENCE [LARGE SCALE GENOMIC DNA]</scope>
    <source>
        <strain evidence="2">CG1_02_37_44</strain>
    </source>
</reference>
<accession>A0A1J4TBC5</accession>
<name>A0A1J4TBC5_9BACT</name>
<evidence type="ECO:0000313" key="2">
    <source>
        <dbReference type="EMBL" id="OIO08117.1"/>
    </source>
</evidence>
<evidence type="ECO:0000256" key="1">
    <source>
        <dbReference type="SAM" id="Phobius"/>
    </source>
</evidence>
<sequence>MNQLLNDKFKNGLLPLKDFFIKYYNWLLILSVILILSSGYLLLLKPKYNSVTKAINDNKVLRSVMQENYIDRENYFNELTKLVDTYKSYAIGPEDIKRMNFILPAEKGDYIDTTNLLASIESLIKTSGLILNSLDVSYAKEIEKLPPFPSAPAANSPAPADENTLKDINKISINASVMGANYNGLKNLLNLIENNLRLIDINDINFSMDSETVSLRMSAYYMDSGANK</sequence>
<keyword evidence="1" id="KW-1133">Transmembrane helix</keyword>
<dbReference type="EMBL" id="MNUU01000022">
    <property type="protein sequence ID" value="OIO08117.1"/>
    <property type="molecule type" value="Genomic_DNA"/>
</dbReference>
<dbReference type="STRING" id="1805146.AUJ27_01270"/>
<dbReference type="InterPro" id="IPR014717">
    <property type="entry name" value="Transl_elong_EF1B/ribsomal_bS6"/>
</dbReference>
<gene>
    <name evidence="2" type="ORF">AUJ27_01270</name>
</gene>
<evidence type="ECO:0000313" key="3">
    <source>
        <dbReference type="Proteomes" id="UP000183192"/>
    </source>
</evidence>
<keyword evidence="1" id="KW-0812">Transmembrane</keyword>
<keyword evidence="1" id="KW-0472">Membrane</keyword>
<protein>
    <submittedName>
        <fullName evidence="2">Uncharacterized protein</fullName>
    </submittedName>
</protein>
<comment type="caution">
    <text evidence="2">The sequence shown here is derived from an EMBL/GenBank/DDBJ whole genome shotgun (WGS) entry which is preliminary data.</text>
</comment>
<proteinExistence type="predicted"/>
<organism evidence="2 3">
    <name type="scientific">Candidatus Falkowbacteria bacterium CG1_02_37_44</name>
    <dbReference type="NCBI Taxonomy" id="1805146"/>
    <lineage>
        <taxon>Bacteria</taxon>
        <taxon>Candidatus Falkowiibacteriota</taxon>
    </lineage>
</organism>
<dbReference type="Proteomes" id="UP000183192">
    <property type="component" value="Unassembled WGS sequence"/>
</dbReference>
<dbReference type="AlphaFoldDB" id="A0A1J4TBC5"/>
<dbReference type="Gene3D" id="3.30.70.60">
    <property type="match status" value="1"/>
</dbReference>
<feature type="transmembrane region" description="Helical" evidence="1">
    <location>
        <begin position="23"/>
        <end position="43"/>
    </location>
</feature>